<comment type="caution">
    <text evidence="1">The sequence shown here is derived from an EMBL/GenBank/DDBJ whole genome shotgun (WGS) entry which is preliminary data.</text>
</comment>
<proteinExistence type="predicted"/>
<organism evidence="1 2">
    <name type="scientific">Actinomadura pelletieri DSM 43383</name>
    <dbReference type="NCBI Taxonomy" id="1120940"/>
    <lineage>
        <taxon>Bacteria</taxon>
        <taxon>Bacillati</taxon>
        <taxon>Actinomycetota</taxon>
        <taxon>Actinomycetes</taxon>
        <taxon>Streptosporangiales</taxon>
        <taxon>Thermomonosporaceae</taxon>
        <taxon>Actinomadura</taxon>
    </lineage>
</organism>
<sequence>MSRSRESHLPPVVRVNGCRYESCSSTNAIRRRIARASLCWHRPVDQERRRRTLDNSRYPRVGRR</sequence>
<dbReference type="Proteomes" id="UP000274601">
    <property type="component" value="Unassembled WGS sequence"/>
</dbReference>
<accession>A0A495QI01</accession>
<dbReference type="AlphaFoldDB" id="A0A495QI01"/>
<evidence type="ECO:0000313" key="1">
    <source>
        <dbReference type="EMBL" id="RKS71790.1"/>
    </source>
</evidence>
<protein>
    <submittedName>
        <fullName evidence="1">Uncharacterized protein</fullName>
    </submittedName>
</protein>
<dbReference type="RefSeq" id="WP_121436422.1">
    <property type="nucleotide sequence ID" value="NZ_RBWU01000005.1"/>
</dbReference>
<name>A0A495QI01_9ACTN</name>
<evidence type="ECO:0000313" key="2">
    <source>
        <dbReference type="Proteomes" id="UP000274601"/>
    </source>
</evidence>
<dbReference type="EMBL" id="RBWU01000005">
    <property type="protein sequence ID" value="RKS71790.1"/>
    <property type="molecule type" value="Genomic_DNA"/>
</dbReference>
<keyword evidence="2" id="KW-1185">Reference proteome</keyword>
<reference evidence="1 2" key="1">
    <citation type="submission" date="2018-10" db="EMBL/GenBank/DDBJ databases">
        <title>Genomic Encyclopedia of Archaeal and Bacterial Type Strains, Phase II (KMG-II): from individual species to whole genera.</title>
        <authorList>
            <person name="Goeker M."/>
        </authorList>
    </citation>
    <scope>NUCLEOTIDE SEQUENCE [LARGE SCALE GENOMIC DNA]</scope>
    <source>
        <strain evidence="1 2">DSM 43383</strain>
    </source>
</reference>
<gene>
    <name evidence="1" type="ORF">BZB76_4600</name>
</gene>
<dbReference type="OrthoDB" id="3482719at2"/>